<reference evidence="2" key="1">
    <citation type="journal article" date="2021" name="PeerJ">
        <title>Extensive microbial diversity within the chicken gut microbiome revealed by metagenomics and culture.</title>
        <authorList>
            <person name="Gilroy R."/>
            <person name="Ravi A."/>
            <person name="Getino M."/>
            <person name="Pursley I."/>
            <person name="Horton D.L."/>
            <person name="Alikhan N.F."/>
            <person name="Baker D."/>
            <person name="Gharbi K."/>
            <person name="Hall N."/>
            <person name="Watson M."/>
            <person name="Adriaenssens E.M."/>
            <person name="Foster-Nyarko E."/>
            <person name="Jarju S."/>
            <person name="Secka A."/>
            <person name="Antonio M."/>
            <person name="Oren A."/>
            <person name="Chaudhuri R.R."/>
            <person name="La Ragione R."/>
            <person name="Hildebrand F."/>
            <person name="Pallen M.J."/>
        </authorList>
    </citation>
    <scope>NUCLEOTIDE SEQUENCE</scope>
    <source>
        <strain evidence="2">CHK185-5351</strain>
    </source>
</reference>
<feature type="region of interest" description="Disordered" evidence="1">
    <location>
        <begin position="95"/>
        <end position="179"/>
    </location>
</feature>
<dbReference type="Pfam" id="PF11167">
    <property type="entry name" value="DUF2953"/>
    <property type="match status" value="1"/>
</dbReference>
<gene>
    <name evidence="2" type="ORF">H9705_04705</name>
</gene>
<organism evidence="2 3">
    <name type="scientific">Candidatus Fusicatenibacter intestinigallinarum</name>
    <dbReference type="NCBI Taxonomy" id="2838598"/>
    <lineage>
        <taxon>Bacteria</taxon>
        <taxon>Bacillati</taxon>
        <taxon>Bacillota</taxon>
        <taxon>Clostridia</taxon>
        <taxon>Lachnospirales</taxon>
        <taxon>Lachnospiraceae</taxon>
        <taxon>Fusicatenibacter</taxon>
    </lineage>
</organism>
<name>A0A9D2NB87_9FIRM</name>
<reference evidence="2" key="2">
    <citation type="submission" date="2021-04" db="EMBL/GenBank/DDBJ databases">
        <authorList>
            <person name="Gilroy R."/>
        </authorList>
    </citation>
    <scope>NUCLEOTIDE SEQUENCE</scope>
    <source>
        <strain evidence="2">CHK185-5351</strain>
    </source>
</reference>
<dbReference type="InterPro" id="IPR021338">
    <property type="entry name" value="DUF2953"/>
</dbReference>
<evidence type="ECO:0000313" key="2">
    <source>
        <dbReference type="EMBL" id="HJC15112.1"/>
    </source>
</evidence>
<sequence length="354" mass="39783">MVHILLTILKITGIVLLALLVLLLLLLASILFAPVRYSGRIRKQEKGFEKMEIRGRVSWLLRAVSLSGVYENGQFCGSLRIFGISVRTFGQAERKAASGVDGGRTPEVKDSERSEAAGRMSPEEKSSRQSEGTDRTPPEEEGEKASEGADRIPEAKDSKVSEAAERFSDISSDQPSAGTGELPWEKAVRFLEGIAKGTGAFFRFLFRLIGKIFGIPRRAAKAAERLRKKLRKLKVSCTQWKRFLTSERFREGMKLLLEETGRILREIRPRKIKGDLVFGFDDPALTGQVLGAVSLFPAAFAGEFRVTPVFEQEILRMNLDLAGRIYGITLVRVFWRLFRDRNIRFIYRKLAAAK</sequence>
<dbReference type="Proteomes" id="UP000823849">
    <property type="component" value="Unassembled WGS sequence"/>
</dbReference>
<feature type="compositionally biased region" description="Basic and acidic residues" evidence="1">
    <location>
        <begin position="104"/>
        <end position="168"/>
    </location>
</feature>
<evidence type="ECO:0000313" key="3">
    <source>
        <dbReference type="Proteomes" id="UP000823849"/>
    </source>
</evidence>
<protein>
    <submittedName>
        <fullName evidence="2">DUF2953 domain-containing protein</fullName>
    </submittedName>
</protein>
<accession>A0A9D2NB87</accession>
<dbReference type="EMBL" id="DWWU01000020">
    <property type="protein sequence ID" value="HJC15112.1"/>
    <property type="molecule type" value="Genomic_DNA"/>
</dbReference>
<dbReference type="AlphaFoldDB" id="A0A9D2NB87"/>
<comment type="caution">
    <text evidence="2">The sequence shown here is derived from an EMBL/GenBank/DDBJ whole genome shotgun (WGS) entry which is preliminary data.</text>
</comment>
<evidence type="ECO:0000256" key="1">
    <source>
        <dbReference type="SAM" id="MobiDB-lite"/>
    </source>
</evidence>
<proteinExistence type="predicted"/>